<dbReference type="RefSeq" id="WP_150023259.1">
    <property type="nucleotide sequence ID" value="NZ_VWOJ01000002.1"/>
</dbReference>
<organism evidence="5 6">
    <name type="scientific">Alkalicaulis satelles</name>
    <dbReference type="NCBI Taxonomy" id="2609175"/>
    <lineage>
        <taxon>Bacteria</taxon>
        <taxon>Pseudomonadati</taxon>
        <taxon>Pseudomonadota</taxon>
        <taxon>Alphaproteobacteria</taxon>
        <taxon>Maricaulales</taxon>
        <taxon>Maricaulaceae</taxon>
        <taxon>Alkalicaulis</taxon>
    </lineage>
</organism>
<keyword evidence="1 5" id="KW-0489">Methyltransferase</keyword>
<keyword evidence="2 5" id="KW-0808">Transferase</keyword>
<sequence length="173" mass="18899">MRGYFAVGLEGVSKAMNLGAVMRTAHAFGAHFVFTLGAEHRAREIAHADTSRTQDSVPAYHWQGVEEMRLPRGCQLVGVELTDDAVPMPSFRHPHAAAYVFGSERGDLSEDLLARCAHVVKIPTRFCLNLSMAAAITLYDRTLCLGGFAERPVRPGGPHPAPPHTWGAPRKRT</sequence>
<dbReference type="CDD" id="cd18098">
    <property type="entry name" value="SpoU-like"/>
    <property type="match status" value="1"/>
</dbReference>
<dbReference type="GO" id="GO:0032259">
    <property type="term" value="P:methylation"/>
    <property type="evidence" value="ECO:0007669"/>
    <property type="project" value="UniProtKB-KW"/>
</dbReference>
<dbReference type="InterPro" id="IPR029028">
    <property type="entry name" value="Alpha/beta_knot_MTases"/>
</dbReference>
<name>A0A5M6ZGU8_9PROT</name>
<comment type="caution">
    <text evidence="5">The sequence shown here is derived from an EMBL/GenBank/DDBJ whole genome shotgun (WGS) entry which is preliminary data.</text>
</comment>
<dbReference type="InterPro" id="IPR001537">
    <property type="entry name" value="SpoU_MeTrfase"/>
</dbReference>
<accession>A0A5M6ZGU8</accession>
<evidence type="ECO:0000256" key="2">
    <source>
        <dbReference type="ARBA" id="ARBA00022679"/>
    </source>
</evidence>
<dbReference type="InterPro" id="IPR029026">
    <property type="entry name" value="tRNA_m1G_MTases_N"/>
</dbReference>
<dbReference type="GO" id="GO:0008173">
    <property type="term" value="F:RNA methyltransferase activity"/>
    <property type="evidence" value="ECO:0007669"/>
    <property type="project" value="InterPro"/>
</dbReference>
<evidence type="ECO:0000313" key="5">
    <source>
        <dbReference type="EMBL" id="KAA5803992.1"/>
    </source>
</evidence>
<dbReference type="GO" id="GO:0006396">
    <property type="term" value="P:RNA processing"/>
    <property type="evidence" value="ECO:0007669"/>
    <property type="project" value="InterPro"/>
</dbReference>
<evidence type="ECO:0000256" key="1">
    <source>
        <dbReference type="ARBA" id="ARBA00022603"/>
    </source>
</evidence>
<protein>
    <submittedName>
        <fullName evidence="5">RNA methyltransferase</fullName>
    </submittedName>
</protein>
<dbReference type="SUPFAM" id="SSF75217">
    <property type="entry name" value="alpha/beta knot"/>
    <property type="match status" value="1"/>
</dbReference>
<dbReference type="Proteomes" id="UP000325122">
    <property type="component" value="Unassembled WGS sequence"/>
</dbReference>
<feature type="region of interest" description="Disordered" evidence="3">
    <location>
        <begin position="152"/>
        <end position="173"/>
    </location>
</feature>
<dbReference type="Pfam" id="PF00588">
    <property type="entry name" value="SpoU_methylase"/>
    <property type="match status" value="1"/>
</dbReference>
<evidence type="ECO:0000256" key="3">
    <source>
        <dbReference type="SAM" id="MobiDB-lite"/>
    </source>
</evidence>
<feature type="compositionally biased region" description="Low complexity" evidence="3">
    <location>
        <begin position="164"/>
        <end position="173"/>
    </location>
</feature>
<gene>
    <name evidence="5" type="ORF">F1654_09395</name>
</gene>
<dbReference type="InterPro" id="IPR051259">
    <property type="entry name" value="rRNA_Methyltransferase"/>
</dbReference>
<dbReference type="PANTHER" id="PTHR43191">
    <property type="entry name" value="RRNA METHYLTRANSFERASE 3"/>
    <property type="match status" value="1"/>
</dbReference>
<dbReference type="GO" id="GO:0003723">
    <property type="term" value="F:RNA binding"/>
    <property type="evidence" value="ECO:0007669"/>
    <property type="project" value="InterPro"/>
</dbReference>
<dbReference type="AlphaFoldDB" id="A0A5M6ZGU8"/>
<dbReference type="PANTHER" id="PTHR43191:SF7">
    <property type="entry name" value="OBP33PEP LIKE PROTEIN"/>
    <property type="match status" value="1"/>
</dbReference>
<reference evidence="5 6" key="1">
    <citation type="submission" date="2019-09" db="EMBL/GenBank/DDBJ databases">
        <authorList>
            <person name="Kevbrin V."/>
            <person name="Grouzdev D.S."/>
        </authorList>
    </citation>
    <scope>NUCLEOTIDE SEQUENCE [LARGE SCALE GENOMIC DNA]</scope>
    <source>
        <strain evidence="5 6">G-192</strain>
    </source>
</reference>
<evidence type="ECO:0000259" key="4">
    <source>
        <dbReference type="Pfam" id="PF00588"/>
    </source>
</evidence>
<dbReference type="Gene3D" id="3.40.1280.10">
    <property type="match status" value="1"/>
</dbReference>
<proteinExistence type="predicted"/>
<evidence type="ECO:0000313" key="6">
    <source>
        <dbReference type="Proteomes" id="UP000325122"/>
    </source>
</evidence>
<dbReference type="EMBL" id="VWOJ01000002">
    <property type="protein sequence ID" value="KAA5803992.1"/>
    <property type="molecule type" value="Genomic_DNA"/>
</dbReference>
<feature type="domain" description="tRNA/rRNA methyltransferase SpoU type" evidence="4">
    <location>
        <begin position="6"/>
        <end position="139"/>
    </location>
</feature>
<keyword evidence="6" id="KW-1185">Reference proteome</keyword>